<evidence type="ECO:0000313" key="5">
    <source>
        <dbReference type="WBParaSite" id="SBAD_0001324501-mRNA-1"/>
    </source>
</evidence>
<protein>
    <submittedName>
        <fullName evidence="5">N-terminal Ras-GEF domain-containing protein</fullName>
    </submittedName>
</protein>
<dbReference type="WBParaSite" id="SBAD_0001324501-mRNA-1">
    <property type="protein sequence ID" value="SBAD_0001324501-mRNA-1"/>
    <property type="gene ID" value="SBAD_0001324501"/>
</dbReference>
<organism evidence="5">
    <name type="scientific">Soboliphyme baturini</name>
    <dbReference type="NCBI Taxonomy" id="241478"/>
    <lineage>
        <taxon>Eukaryota</taxon>
        <taxon>Metazoa</taxon>
        <taxon>Ecdysozoa</taxon>
        <taxon>Nematoda</taxon>
        <taxon>Enoplea</taxon>
        <taxon>Dorylaimia</taxon>
        <taxon>Dioctophymatida</taxon>
        <taxon>Dioctophymatoidea</taxon>
        <taxon>Soboliphymatidae</taxon>
        <taxon>Soboliphyme</taxon>
    </lineage>
</organism>
<dbReference type="OrthoDB" id="21144at2759"/>
<feature type="domain" description="N-terminal Ras-GEF" evidence="2">
    <location>
        <begin position="6"/>
        <end position="143"/>
    </location>
</feature>
<dbReference type="CDD" id="cd06224">
    <property type="entry name" value="REM"/>
    <property type="match status" value="1"/>
</dbReference>
<accession>A0A183JAD4</accession>
<evidence type="ECO:0000313" key="3">
    <source>
        <dbReference type="EMBL" id="VDP52137.1"/>
    </source>
</evidence>
<dbReference type="GO" id="GO:0005085">
    <property type="term" value="F:guanyl-nucleotide exchange factor activity"/>
    <property type="evidence" value="ECO:0007669"/>
    <property type="project" value="UniProtKB-KW"/>
</dbReference>
<keyword evidence="4" id="KW-1185">Reference proteome</keyword>
<sequence length="143" mass="16301">MYSLCARYSVIAGTPEKLLEYLLETRIDCEKEETNSDTFMEDFLLTHSIFMPTNVLCNALSVYYRQGCSTVSGDWTLEEPYASTAEQMVAFRRRVILFLQQWVIVSGQMFFEDPVGPAFIEVHCQRVYLNTALPAFVSGSVLV</sequence>
<dbReference type="EMBL" id="UZAM01019009">
    <property type="protein sequence ID" value="VDP52137.1"/>
    <property type="molecule type" value="Genomic_DNA"/>
</dbReference>
<gene>
    <name evidence="3" type="ORF">SBAD_LOCUS12832</name>
</gene>
<dbReference type="AlphaFoldDB" id="A0A183JAD4"/>
<dbReference type="Gene3D" id="1.20.870.10">
    <property type="entry name" value="Son of sevenless (SoS) protein Chain: S domain 1"/>
    <property type="match status" value="1"/>
</dbReference>
<reference evidence="3 4" key="2">
    <citation type="submission" date="2018-11" db="EMBL/GenBank/DDBJ databases">
        <authorList>
            <consortium name="Pathogen Informatics"/>
        </authorList>
    </citation>
    <scope>NUCLEOTIDE SEQUENCE [LARGE SCALE GENOMIC DNA]</scope>
</reference>
<evidence type="ECO:0000256" key="1">
    <source>
        <dbReference type="PROSITE-ProRule" id="PRU00135"/>
    </source>
</evidence>
<evidence type="ECO:0000259" key="2">
    <source>
        <dbReference type="PROSITE" id="PS50212"/>
    </source>
</evidence>
<dbReference type="Pfam" id="PF00618">
    <property type="entry name" value="RasGEF_N"/>
    <property type="match status" value="1"/>
</dbReference>
<dbReference type="PROSITE" id="PS50212">
    <property type="entry name" value="RASGEF_NTER"/>
    <property type="match status" value="1"/>
</dbReference>
<dbReference type="InterPro" id="IPR000651">
    <property type="entry name" value="Ras-like_Gua-exchang_fac_N"/>
</dbReference>
<reference evidence="5" key="1">
    <citation type="submission" date="2016-06" db="UniProtKB">
        <authorList>
            <consortium name="WormBaseParasite"/>
        </authorList>
    </citation>
    <scope>IDENTIFICATION</scope>
</reference>
<dbReference type="SUPFAM" id="SSF48366">
    <property type="entry name" value="Ras GEF"/>
    <property type="match status" value="1"/>
</dbReference>
<dbReference type="Proteomes" id="UP000270296">
    <property type="component" value="Unassembled WGS sequence"/>
</dbReference>
<proteinExistence type="predicted"/>
<name>A0A183JAD4_9BILA</name>
<dbReference type="SMART" id="SM00229">
    <property type="entry name" value="RasGEFN"/>
    <property type="match status" value="1"/>
</dbReference>
<dbReference type="InterPro" id="IPR023578">
    <property type="entry name" value="Ras_GEF_dom_sf"/>
</dbReference>
<evidence type="ECO:0000313" key="4">
    <source>
        <dbReference type="Proteomes" id="UP000270296"/>
    </source>
</evidence>
<keyword evidence="1" id="KW-0344">Guanine-nucleotide releasing factor</keyword>